<evidence type="ECO:0000313" key="3">
    <source>
        <dbReference type="EMBL" id="PKK30058.1"/>
    </source>
</evidence>
<comment type="caution">
    <text evidence="3">The sequence shown here is derived from an EMBL/GenBank/DDBJ whole genome shotgun (WGS) entry which is preliminary data.</text>
</comment>
<dbReference type="AlphaFoldDB" id="A0A2I0MK54"/>
<proteinExistence type="predicted"/>
<accession>A0A2I0MK54</accession>
<organism evidence="3 4">
    <name type="scientific">Columba livia</name>
    <name type="common">Rock dove</name>
    <dbReference type="NCBI Taxonomy" id="8932"/>
    <lineage>
        <taxon>Eukaryota</taxon>
        <taxon>Metazoa</taxon>
        <taxon>Chordata</taxon>
        <taxon>Craniata</taxon>
        <taxon>Vertebrata</taxon>
        <taxon>Euteleostomi</taxon>
        <taxon>Archelosauria</taxon>
        <taxon>Archosauria</taxon>
        <taxon>Dinosauria</taxon>
        <taxon>Saurischia</taxon>
        <taxon>Theropoda</taxon>
        <taxon>Coelurosauria</taxon>
        <taxon>Aves</taxon>
        <taxon>Neognathae</taxon>
        <taxon>Neoaves</taxon>
        <taxon>Columbimorphae</taxon>
        <taxon>Columbiformes</taxon>
        <taxon>Columbidae</taxon>
        <taxon>Columba</taxon>
    </lineage>
</organism>
<reference evidence="3 4" key="1">
    <citation type="journal article" date="2013" name="Science">
        <title>Genomic diversity and evolution of the head crest in the rock pigeon.</title>
        <authorList>
            <person name="Shapiro M.D."/>
            <person name="Kronenberg Z."/>
            <person name="Li C."/>
            <person name="Domyan E.T."/>
            <person name="Pan H."/>
            <person name="Campbell M."/>
            <person name="Tan H."/>
            <person name="Huff C.D."/>
            <person name="Hu H."/>
            <person name="Vickrey A.I."/>
            <person name="Nielsen S.C."/>
            <person name="Stringham S.A."/>
            <person name="Hu H."/>
            <person name="Willerslev E."/>
            <person name="Gilbert M.T."/>
            <person name="Yandell M."/>
            <person name="Zhang G."/>
            <person name="Wang J."/>
        </authorList>
    </citation>
    <scope>NUCLEOTIDE SEQUENCE [LARGE SCALE GENOMIC DNA]</scope>
    <source>
        <tissue evidence="3">Blood</tissue>
    </source>
</reference>
<name>A0A2I0MK54_COLLI</name>
<feature type="domain" description="DUF4537" evidence="2">
    <location>
        <begin position="64"/>
        <end position="191"/>
    </location>
</feature>
<feature type="region of interest" description="Disordered" evidence="1">
    <location>
        <begin position="631"/>
        <end position="669"/>
    </location>
</feature>
<dbReference type="EMBL" id="AKCR02000008">
    <property type="protein sequence ID" value="PKK30058.1"/>
    <property type="molecule type" value="Genomic_DNA"/>
</dbReference>
<protein>
    <recommendedName>
        <fullName evidence="2">DUF4537 domain-containing protein</fullName>
    </recommendedName>
</protein>
<evidence type="ECO:0000313" key="4">
    <source>
        <dbReference type="Proteomes" id="UP000053872"/>
    </source>
</evidence>
<keyword evidence="4" id="KW-1185">Reference proteome</keyword>
<feature type="region of interest" description="Disordered" evidence="1">
    <location>
        <begin position="308"/>
        <end position="334"/>
    </location>
</feature>
<gene>
    <name evidence="3" type="ORF">A306_00000019</name>
</gene>
<sequence>MSISHVQCCHTANKDPCCFLWPRCPVTHFPVCAQNPDFLSIPLISSAKRNVIDSCPEASSLVRGARVLARREADGYYYLGHIAQEVKGSRERFLIEFDKIHALKGKIQLRMQETPLYDILHYEDARRQPLAPGDRVLAPWEARAERFGPGTVLKVTENKEAHLAHNRGGVLVNFWNGQTKEVSSDQAVWIPLPICERIILELQMPLAARQMVIDSSLDYPYIVTPGYRASGHYRQGHSDLDCWPRGLCSTQPCAKCSCSCTSHPHCCLAAWEPTQPPGFKVQQEDAFVSGTSLTEEELSKKIEEELSEVRISSSESVSREEEKKEDERLKTENVPKDVQSCLEKENEVIEPKKSPQRQMAHAMVDTAVNTDSWLMEAAHKEEADRRQQGAETEANVKHKHGVFESRVAEAPIQYSQRSPSLGTKALVPFRRQSFFDRVNESLEKDSLTIKSALHVQRPHRTSSVQARRSTNLLHLLKDKSITKSILHGASQDRWKEMDFNRAKIEHKRWQEEQRQLKREQQQEADSIRSQLRRDNQRQRLHQRTLQGLEKQLEHTDRALQHLALLQAAGTERSRKESFLQEEEKRKASQRLQFLKAQSLQKEELQAQRNERSFEQEKERLDFLRSRMQSRQEVLKQESQEMDRQQKQHQAAKERKFQSRDRSRQKVEKEGQKLCDLQQYLREQNLLMLRASVLA</sequence>
<evidence type="ECO:0000259" key="2">
    <source>
        <dbReference type="Pfam" id="PF15057"/>
    </source>
</evidence>
<feature type="compositionally biased region" description="Basic and acidic residues" evidence="1">
    <location>
        <begin position="317"/>
        <end position="334"/>
    </location>
</feature>
<feature type="compositionally biased region" description="Basic and acidic residues" evidence="1">
    <location>
        <begin position="512"/>
        <end position="521"/>
    </location>
</feature>
<dbReference type="Proteomes" id="UP000053872">
    <property type="component" value="Unassembled WGS sequence"/>
</dbReference>
<dbReference type="InterPro" id="IPR032770">
    <property type="entry name" value="DUF4537"/>
</dbReference>
<feature type="region of interest" description="Disordered" evidence="1">
    <location>
        <begin position="512"/>
        <end position="538"/>
    </location>
</feature>
<dbReference type="PANTHER" id="PTHR14343">
    <property type="entry name" value="VWFA DOMAIN-CONTAINING PROTEIN"/>
    <property type="match status" value="1"/>
</dbReference>
<dbReference type="PANTHER" id="PTHR14343:SF4">
    <property type="entry name" value="DUF4537 DOMAIN-CONTAINING PROTEIN"/>
    <property type="match status" value="1"/>
</dbReference>
<feature type="compositionally biased region" description="Basic and acidic residues" evidence="1">
    <location>
        <begin position="632"/>
        <end position="669"/>
    </location>
</feature>
<dbReference type="InParanoid" id="A0A2I0MK54"/>
<dbReference type="Pfam" id="PF15057">
    <property type="entry name" value="DUF4537"/>
    <property type="match status" value="1"/>
</dbReference>
<dbReference type="Gene3D" id="2.30.30.140">
    <property type="match status" value="1"/>
</dbReference>
<evidence type="ECO:0000256" key="1">
    <source>
        <dbReference type="SAM" id="MobiDB-lite"/>
    </source>
</evidence>